<evidence type="ECO:0000313" key="2">
    <source>
        <dbReference type="EMBL" id="CEM34750.1"/>
    </source>
</evidence>
<dbReference type="PhylomeDB" id="A0A0G4GVI0"/>
<accession>A0A0G4GVI0</accession>
<feature type="compositionally biased region" description="Basic residues" evidence="1">
    <location>
        <begin position="19"/>
        <end position="28"/>
    </location>
</feature>
<feature type="region of interest" description="Disordered" evidence="1">
    <location>
        <begin position="168"/>
        <end position="188"/>
    </location>
</feature>
<feature type="compositionally biased region" description="Basic and acidic residues" evidence="1">
    <location>
        <begin position="46"/>
        <end position="76"/>
    </location>
</feature>
<dbReference type="AlphaFoldDB" id="A0A0G4GVI0"/>
<name>A0A0G4GVI0_9ALVE</name>
<feature type="region of interest" description="Disordered" evidence="1">
    <location>
        <begin position="14"/>
        <end position="135"/>
    </location>
</feature>
<organism evidence="2">
    <name type="scientific">Chromera velia CCMP2878</name>
    <dbReference type="NCBI Taxonomy" id="1169474"/>
    <lineage>
        <taxon>Eukaryota</taxon>
        <taxon>Sar</taxon>
        <taxon>Alveolata</taxon>
        <taxon>Colpodellida</taxon>
        <taxon>Chromeraceae</taxon>
        <taxon>Chromera</taxon>
    </lineage>
</organism>
<dbReference type="VEuPathDB" id="CryptoDB:Cvel_23512"/>
<proteinExistence type="predicted"/>
<evidence type="ECO:0000256" key="1">
    <source>
        <dbReference type="SAM" id="MobiDB-lite"/>
    </source>
</evidence>
<sequence length="230" mass="24969">MKGFLILILSYAKEEEREKRKREGKRRREMAPKAATAATSGSLRPPPERGRRGIDQEREAETEKQRPIIDRDKVVHVDANGPQDHLGPPPQKENIPRPSSWVKDLTADGDIEPNPGWDEGSDSQSDKALGNNAPVSTPLSLRELALSLTPASMPPLEALSEVSDLGLSDIPLNSYAPSEAASVPSDGTLASLEDLEGIELGDGMYGGGGYWERDAVNDFERARGSARGYI</sequence>
<reference evidence="2" key="1">
    <citation type="submission" date="2014-11" db="EMBL/GenBank/DDBJ databases">
        <authorList>
            <person name="Otto D Thomas"/>
            <person name="Naeem Raeece"/>
        </authorList>
    </citation>
    <scope>NUCLEOTIDE SEQUENCE</scope>
</reference>
<gene>
    <name evidence="2" type="ORF">Cvel_23512</name>
</gene>
<dbReference type="EMBL" id="CDMZ01001582">
    <property type="protein sequence ID" value="CEM34750.1"/>
    <property type="molecule type" value="Genomic_DNA"/>
</dbReference>
<protein>
    <submittedName>
        <fullName evidence="2">Uncharacterized protein</fullName>
    </submittedName>
</protein>